<evidence type="ECO:0000256" key="5">
    <source>
        <dbReference type="SAM" id="Phobius"/>
    </source>
</evidence>
<dbReference type="EMBL" id="GL698659">
    <property type="protein sequence ID" value="EFY84172.1"/>
    <property type="molecule type" value="Genomic_DNA"/>
</dbReference>
<evidence type="ECO:0000313" key="6">
    <source>
        <dbReference type="EMBL" id="EFY84172.1"/>
    </source>
</evidence>
<sequence length="130" mass="14274">MAMMAPSDQHVAIIIAILDLFSGVGNAIGRAISSAIWAGTFKDALRKRLAADAPIDGIYGSLPMQMSYEPGSEERVAISKAYSESQRYMLLTSTCIVAVAWACTWVCRDIKLKDEKQRKGYVVLTLYKPP</sequence>
<evidence type="ECO:0000313" key="7">
    <source>
        <dbReference type="Proteomes" id="UP000002499"/>
    </source>
</evidence>
<evidence type="ECO:0000256" key="1">
    <source>
        <dbReference type="ARBA" id="ARBA00004141"/>
    </source>
</evidence>
<feature type="transmembrane region" description="Helical" evidence="5">
    <location>
        <begin position="12"/>
        <end position="38"/>
    </location>
</feature>
<dbReference type="AlphaFoldDB" id="E9EIT8"/>
<dbReference type="GO" id="GO:0005886">
    <property type="term" value="C:plasma membrane"/>
    <property type="evidence" value="ECO:0007669"/>
    <property type="project" value="TreeGrafter"/>
</dbReference>
<dbReference type="InParanoid" id="E9EIT8"/>
<dbReference type="Proteomes" id="UP000002499">
    <property type="component" value="Unassembled WGS sequence"/>
</dbReference>
<comment type="subcellular location">
    <subcellularLocation>
        <location evidence="1">Membrane</location>
        <topology evidence="1">Multi-pass membrane protein</topology>
    </subcellularLocation>
</comment>
<evidence type="ECO:0000256" key="2">
    <source>
        <dbReference type="ARBA" id="ARBA00022692"/>
    </source>
</evidence>
<keyword evidence="2 5" id="KW-0812">Transmembrane</keyword>
<proteinExistence type="predicted"/>
<keyword evidence="7" id="KW-1185">Reference proteome</keyword>
<accession>E9EIT8</accession>
<dbReference type="GO" id="GO:0022857">
    <property type="term" value="F:transmembrane transporter activity"/>
    <property type="evidence" value="ECO:0007669"/>
    <property type="project" value="TreeGrafter"/>
</dbReference>
<gene>
    <name evidence="6" type="ORF">MAC_09786</name>
</gene>
<dbReference type="eggNOG" id="KOG0254">
    <property type="taxonomic scope" value="Eukaryota"/>
</dbReference>
<organism evidence="7">
    <name type="scientific">Metarhizium acridum (strain CQMa 102)</name>
    <dbReference type="NCBI Taxonomy" id="655827"/>
    <lineage>
        <taxon>Eukaryota</taxon>
        <taxon>Fungi</taxon>
        <taxon>Dikarya</taxon>
        <taxon>Ascomycota</taxon>
        <taxon>Pezizomycotina</taxon>
        <taxon>Sordariomycetes</taxon>
        <taxon>Hypocreomycetidae</taxon>
        <taxon>Hypocreales</taxon>
        <taxon>Clavicipitaceae</taxon>
        <taxon>Metarhizium</taxon>
    </lineage>
</organism>
<dbReference type="OMA" id="EAMVCAM"/>
<dbReference type="HOGENOM" id="CLU_135734_0_0_1"/>
<dbReference type="OrthoDB" id="4078873at2759"/>
<dbReference type="PANTHER" id="PTHR23501">
    <property type="entry name" value="MAJOR FACILITATOR SUPERFAMILY"/>
    <property type="match status" value="1"/>
</dbReference>
<evidence type="ECO:0000256" key="4">
    <source>
        <dbReference type="ARBA" id="ARBA00023136"/>
    </source>
</evidence>
<keyword evidence="4 5" id="KW-0472">Membrane</keyword>
<name>E9EIT8_METAQ</name>
<evidence type="ECO:0000256" key="3">
    <source>
        <dbReference type="ARBA" id="ARBA00022989"/>
    </source>
</evidence>
<dbReference type="PANTHER" id="PTHR23501:SF55">
    <property type="entry name" value="SIDEROPHORE IRON TRANSPORTER, PUTATIVE (AFU_ORTHOLOGUE AFUA_3G03440)-RELATED"/>
    <property type="match status" value="1"/>
</dbReference>
<reference evidence="6 7" key="1">
    <citation type="journal article" date="2011" name="PLoS Genet.">
        <title>Genome sequencing and comparative transcriptomics of the model entomopathogenic fungi Metarhizium anisopliae and M. acridum.</title>
        <authorList>
            <person name="Gao Q."/>
            <person name="Jin K."/>
            <person name="Ying S.H."/>
            <person name="Zhang Y."/>
            <person name="Xiao G."/>
            <person name="Shang Y."/>
            <person name="Duan Z."/>
            <person name="Hu X."/>
            <person name="Xie X.Q."/>
            <person name="Zhou G."/>
            <person name="Peng G."/>
            <person name="Luo Z."/>
            <person name="Huang W."/>
            <person name="Wang B."/>
            <person name="Fang W."/>
            <person name="Wang S."/>
            <person name="Zhong Y."/>
            <person name="Ma L.J."/>
            <person name="St Leger R.J."/>
            <person name="Zhao G.P."/>
            <person name="Pei Y."/>
            <person name="Feng M.G."/>
            <person name="Xia Y."/>
            <person name="Wang C."/>
        </authorList>
    </citation>
    <scope>NUCLEOTIDE SEQUENCE [LARGE SCALE GENOMIC DNA]</scope>
    <source>
        <strain evidence="6 7">CQMa 102</strain>
    </source>
</reference>
<keyword evidence="3 5" id="KW-1133">Transmembrane helix</keyword>
<protein>
    <submittedName>
        <fullName evidence="6">Siderophore iron transporter</fullName>
    </submittedName>
</protein>